<protein>
    <submittedName>
        <fullName evidence="3">Spore coat U domain-containing protein</fullName>
    </submittedName>
</protein>
<evidence type="ECO:0000259" key="2">
    <source>
        <dbReference type="Pfam" id="PF05229"/>
    </source>
</evidence>
<dbReference type="SMART" id="SM00972">
    <property type="entry name" value="SCPU"/>
    <property type="match status" value="1"/>
</dbReference>
<dbReference type="InterPro" id="IPR053167">
    <property type="entry name" value="Spore_coat_component"/>
</dbReference>
<proteinExistence type="predicted"/>
<dbReference type="PANTHER" id="PTHR37089:SF4">
    <property type="entry name" value="EXPORTED PROTEIN"/>
    <property type="match status" value="1"/>
</dbReference>
<evidence type="ECO:0000313" key="4">
    <source>
        <dbReference type="Proteomes" id="UP000737171"/>
    </source>
</evidence>
<dbReference type="InterPro" id="IPR007893">
    <property type="entry name" value="Spore_coat_U/FanG"/>
</dbReference>
<dbReference type="Proteomes" id="UP000737171">
    <property type="component" value="Unassembled WGS sequence"/>
</dbReference>
<gene>
    <name evidence="3" type="ORF">HLB44_12615</name>
</gene>
<dbReference type="EMBL" id="JABRWJ010000003">
    <property type="protein sequence ID" value="NRF67828.1"/>
    <property type="molecule type" value="Genomic_DNA"/>
</dbReference>
<dbReference type="PANTHER" id="PTHR37089">
    <property type="entry name" value="PROTEIN U-RELATED"/>
    <property type="match status" value="1"/>
</dbReference>
<feature type="chain" id="PRO_5047386798" evidence="1">
    <location>
        <begin position="28"/>
        <end position="168"/>
    </location>
</feature>
<comment type="caution">
    <text evidence="3">The sequence shown here is derived from an EMBL/GenBank/DDBJ whole genome shotgun (WGS) entry which is preliminary data.</text>
</comment>
<feature type="domain" description="Spore coat protein U/FanG" evidence="2">
    <location>
        <begin position="31"/>
        <end position="165"/>
    </location>
</feature>
<feature type="signal peptide" evidence="1">
    <location>
        <begin position="1"/>
        <end position="27"/>
    </location>
</feature>
<sequence length="168" mass="17199">MFIRLTRKLALLFAAMALTILAGPAPAATTTTTFTVQVTIVASCVIGSASTLNFGGSQGVITTNVDQTSTVQVQCTDTTPYNIGFNAGTGSGATVAVRKMTNAGNTINYSLYSDAGRTTVWGNTVGTDTVAATGNGASQSYTVYGRVPAQTTPAPATYSDTITVTVTY</sequence>
<evidence type="ECO:0000256" key="1">
    <source>
        <dbReference type="SAM" id="SignalP"/>
    </source>
</evidence>
<keyword evidence="1" id="KW-0732">Signal</keyword>
<keyword evidence="4" id="KW-1185">Reference proteome</keyword>
<evidence type="ECO:0000313" key="3">
    <source>
        <dbReference type="EMBL" id="NRF67828.1"/>
    </source>
</evidence>
<accession>A0ABX2EGU6</accession>
<name>A0ABX2EGU6_9BURK</name>
<dbReference type="RefSeq" id="WP_173122911.1">
    <property type="nucleotide sequence ID" value="NZ_JABRWJ010000003.1"/>
</dbReference>
<dbReference type="Pfam" id="PF05229">
    <property type="entry name" value="SCPU"/>
    <property type="match status" value="1"/>
</dbReference>
<organism evidence="3 4">
    <name type="scientific">Pseudaquabacterium terrae</name>
    <dbReference type="NCBI Taxonomy" id="2732868"/>
    <lineage>
        <taxon>Bacteria</taxon>
        <taxon>Pseudomonadati</taxon>
        <taxon>Pseudomonadota</taxon>
        <taxon>Betaproteobacteria</taxon>
        <taxon>Burkholderiales</taxon>
        <taxon>Sphaerotilaceae</taxon>
        <taxon>Pseudaquabacterium</taxon>
    </lineage>
</organism>
<reference evidence="3 4" key="1">
    <citation type="submission" date="2020-05" db="EMBL/GenBank/DDBJ databases">
        <title>Aquincola sp. isolate from soil.</title>
        <authorList>
            <person name="Han J."/>
            <person name="Kim D.-U."/>
        </authorList>
    </citation>
    <scope>NUCLEOTIDE SEQUENCE [LARGE SCALE GENOMIC DNA]</scope>
    <source>
        <strain evidence="3 4">S2</strain>
    </source>
</reference>